<reference evidence="2" key="2">
    <citation type="submission" date="2023-05" db="EMBL/GenBank/DDBJ databases">
        <authorList>
            <consortium name="Lawrence Berkeley National Laboratory"/>
            <person name="Steindorff A."/>
            <person name="Hensen N."/>
            <person name="Bonometti L."/>
            <person name="Westerberg I."/>
            <person name="Brannstrom I.O."/>
            <person name="Guillou S."/>
            <person name="Cros-Aarteil S."/>
            <person name="Calhoun S."/>
            <person name="Haridas S."/>
            <person name="Kuo A."/>
            <person name="Mondo S."/>
            <person name="Pangilinan J."/>
            <person name="Riley R."/>
            <person name="Labutti K."/>
            <person name="Andreopoulos B."/>
            <person name="Lipzen A."/>
            <person name="Chen C."/>
            <person name="Yanf M."/>
            <person name="Daum C."/>
            <person name="Ng V."/>
            <person name="Clum A."/>
            <person name="Ohm R."/>
            <person name="Martin F."/>
            <person name="Silar P."/>
            <person name="Natvig D."/>
            <person name="Lalanne C."/>
            <person name="Gautier V."/>
            <person name="Ament-Velasquez S.L."/>
            <person name="Kruys A."/>
            <person name="Hutchinson M.I."/>
            <person name="Powell A.J."/>
            <person name="Barry K."/>
            <person name="Miller A.N."/>
            <person name="Grigoriev I.V."/>
            <person name="Debuchy R."/>
            <person name="Gladieux P."/>
            <person name="Thoren M.H."/>
            <person name="Johannesson H."/>
        </authorList>
    </citation>
    <scope>NUCLEOTIDE SEQUENCE</scope>
    <source>
        <strain evidence="2">CBS 532.94</strain>
    </source>
</reference>
<dbReference type="Proteomes" id="UP001303760">
    <property type="component" value="Unassembled WGS sequence"/>
</dbReference>
<protein>
    <submittedName>
        <fullName evidence="2">Uncharacterized protein</fullName>
    </submittedName>
</protein>
<evidence type="ECO:0000313" key="2">
    <source>
        <dbReference type="EMBL" id="KAK4238191.1"/>
    </source>
</evidence>
<name>A0AAN7CA24_9PEZI</name>
<keyword evidence="1" id="KW-0472">Membrane</keyword>
<dbReference type="EMBL" id="MU860105">
    <property type="protein sequence ID" value="KAK4238191.1"/>
    <property type="molecule type" value="Genomic_DNA"/>
</dbReference>
<keyword evidence="1" id="KW-0812">Transmembrane</keyword>
<keyword evidence="3" id="KW-1185">Reference proteome</keyword>
<evidence type="ECO:0000256" key="1">
    <source>
        <dbReference type="SAM" id="Phobius"/>
    </source>
</evidence>
<accession>A0AAN7CA24</accession>
<gene>
    <name evidence="2" type="ORF">C8A03DRAFT_33796</name>
</gene>
<feature type="transmembrane region" description="Helical" evidence="1">
    <location>
        <begin position="137"/>
        <end position="158"/>
    </location>
</feature>
<organism evidence="2 3">
    <name type="scientific">Achaetomium macrosporum</name>
    <dbReference type="NCBI Taxonomy" id="79813"/>
    <lineage>
        <taxon>Eukaryota</taxon>
        <taxon>Fungi</taxon>
        <taxon>Dikarya</taxon>
        <taxon>Ascomycota</taxon>
        <taxon>Pezizomycotina</taxon>
        <taxon>Sordariomycetes</taxon>
        <taxon>Sordariomycetidae</taxon>
        <taxon>Sordariales</taxon>
        <taxon>Chaetomiaceae</taxon>
        <taxon>Achaetomium</taxon>
    </lineage>
</organism>
<keyword evidence="1" id="KW-1133">Transmembrane helix</keyword>
<feature type="transmembrane region" description="Helical" evidence="1">
    <location>
        <begin position="12"/>
        <end position="33"/>
    </location>
</feature>
<sequence length="217" mass="23804">MSAAESVDTVGFWLGFILVFVISAVESAASIIWTRFRVSADGIHQCELSSRVCGRELRFNPNTGLEAPAGLVDNVKDLARFGKGKPAGRALEHAVHLLVGLTDVSLGVARLALNSGSPQKLYDTLKDPTAPMTFESYLTLFLLYWLLGALLLICILPLHSKREGIDIRVARDDSPVRRGIGGCRPALLGMLEDRLCETARHAVDAHVELLDRRRERC</sequence>
<comment type="caution">
    <text evidence="2">The sequence shown here is derived from an EMBL/GenBank/DDBJ whole genome shotgun (WGS) entry which is preliminary data.</text>
</comment>
<evidence type="ECO:0000313" key="3">
    <source>
        <dbReference type="Proteomes" id="UP001303760"/>
    </source>
</evidence>
<dbReference type="AlphaFoldDB" id="A0AAN7CA24"/>
<proteinExistence type="predicted"/>
<reference evidence="2" key="1">
    <citation type="journal article" date="2023" name="Mol. Phylogenet. Evol.">
        <title>Genome-scale phylogeny and comparative genomics of the fungal order Sordariales.</title>
        <authorList>
            <person name="Hensen N."/>
            <person name="Bonometti L."/>
            <person name="Westerberg I."/>
            <person name="Brannstrom I.O."/>
            <person name="Guillou S."/>
            <person name="Cros-Aarteil S."/>
            <person name="Calhoun S."/>
            <person name="Haridas S."/>
            <person name="Kuo A."/>
            <person name="Mondo S."/>
            <person name="Pangilinan J."/>
            <person name="Riley R."/>
            <person name="LaButti K."/>
            <person name="Andreopoulos B."/>
            <person name="Lipzen A."/>
            <person name="Chen C."/>
            <person name="Yan M."/>
            <person name="Daum C."/>
            <person name="Ng V."/>
            <person name="Clum A."/>
            <person name="Steindorff A."/>
            <person name="Ohm R.A."/>
            <person name="Martin F."/>
            <person name="Silar P."/>
            <person name="Natvig D.O."/>
            <person name="Lalanne C."/>
            <person name="Gautier V."/>
            <person name="Ament-Velasquez S.L."/>
            <person name="Kruys A."/>
            <person name="Hutchinson M.I."/>
            <person name="Powell A.J."/>
            <person name="Barry K."/>
            <person name="Miller A.N."/>
            <person name="Grigoriev I.V."/>
            <person name="Debuchy R."/>
            <person name="Gladieux P."/>
            <person name="Hiltunen Thoren M."/>
            <person name="Johannesson H."/>
        </authorList>
    </citation>
    <scope>NUCLEOTIDE SEQUENCE</scope>
    <source>
        <strain evidence="2">CBS 532.94</strain>
    </source>
</reference>